<keyword evidence="3 7" id="KW-0347">Helicase</keyword>
<sequence length="67" mass="7297">ILLAEHLFGVFVLVVTPTRQLAFQLADQFHALGSSVCLRTVVVVGGMDMLKQTKELVARPHLVIATP</sequence>
<evidence type="ECO:0000259" key="6">
    <source>
        <dbReference type="PROSITE" id="PS51192"/>
    </source>
</evidence>
<evidence type="ECO:0000256" key="2">
    <source>
        <dbReference type="ARBA" id="ARBA00022801"/>
    </source>
</evidence>
<dbReference type="GO" id="GO:0005829">
    <property type="term" value="C:cytosol"/>
    <property type="evidence" value="ECO:0007669"/>
    <property type="project" value="TreeGrafter"/>
</dbReference>
<feature type="non-terminal residue" evidence="7">
    <location>
        <position position="67"/>
    </location>
</feature>
<keyword evidence="8" id="KW-1185">Reference proteome</keyword>
<evidence type="ECO:0000256" key="4">
    <source>
        <dbReference type="ARBA" id="ARBA00022840"/>
    </source>
</evidence>
<dbReference type="GO" id="GO:0003676">
    <property type="term" value="F:nucleic acid binding"/>
    <property type="evidence" value="ECO:0007669"/>
    <property type="project" value="InterPro"/>
</dbReference>
<keyword evidence="1" id="KW-0547">Nucleotide-binding</keyword>
<dbReference type="SUPFAM" id="SSF52540">
    <property type="entry name" value="P-loop containing nucleoside triphosphate hydrolases"/>
    <property type="match status" value="1"/>
</dbReference>
<feature type="signal peptide" evidence="5">
    <location>
        <begin position="1"/>
        <end position="22"/>
    </location>
</feature>
<dbReference type="PROSITE" id="PS51192">
    <property type="entry name" value="HELICASE_ATP_BIND_1"/>
    <property type="match status" value="1"/>
</dbReference>
<dbReference type="InterPro" id="IPR014001">
    <property type="entry name" value="Helicase_ATP-bd"/>
</dbReference>
<evidence type="ECO:0000256" key="3">
    <source>
        <dbReference type="ARBA" id="ARBA00022806"/>
    </source>
</evidence>
<dbReference type="GO" id="GO:0005524">
    <property type="term" value="F:ATP binding"/>
    <property type="evidence" value="ECO:0007669"/>
    <property type="project" value="UniProtKB-KW"/>
</dbReference>
<dbReference type="Proteomes" id="UP000265520">
    <property type="component" value="Unassembled WGS sequence"/>
</dbReference>
<evidence type="ECO:0000256" key="5">
    <source>
        <dbReference type="SAM" id="SignalP"/>
    </source>
</evidence>
<feature type="chain" id="PRO_5017239755" evidence="5">
    <location>
        <begin position="23"/>
        <end position="67"/>
    </location>
</feature>
<evidence type="ECO:0000313" key="7">
    <source>
        <dbReference type="EMBL" id="MCI96560.1"/>
    </source>
</evidence>
<feature type="domain" description="Helicase ATP-binding" evidence="6">
    <location>
        <begin position="1"/>
        <end position="67"/>
    </location>
</feature>
<dbReference type="GO" id="GO:0003724">
    <property type="term" value="F:RNA helicase activity"/>
    <property type="evidence" value="ECO:0007669"/>
    <property type="project" value="TreeGrafter"/>
</dbReference>
<evidence type="ECO:0000313" key="8">
    <source>
        <dbReference type="Proteomes" id="UP000265520"/>
    </source>
</evidence>
<name>A0A392WCV2_9FABA</name>
<reference evidence="7 8" key="1">
    <citation type="journal article" date="2018" name="Front. Plant Sci.">
        <title>Red Clover (Trifolium pratense) and Zigzag Clover (T. medium) - A Picture of Genomic Similarities and Differences.</title>
        <authorList>
            <person name="Dluhosova J."/>
            <person name="Istvanek J."/>
            <person name="Nedelnik J."/>
            <person name="Repkova J."/>
        </authorList>
    </citation>
    <scope>NUCLEOTIDE SEQUENCE [LARGE SCALE GENOMIC DNA]</scope>
    <source>
        <strain evidence="8">cv. 10/8</strain>
        <tissue evidence="7">Leaf</tissue>
    </source>
</reference>
<keyword evidence="5" id="KW-0732">Signal</keyword>
<dbReference type="EMBL" id="LXQA011417988">
    <property type="protein sequence ID" value="MCI96560.1"/>
    <property type="molecule type" value="Genomic_DNA"/>
</dbReference>
<dbReference type="InterPro" id="IPR027417">
    <property type="entry name" value="P-loop_NTPase"/>
</dbReference>
<dbReference type="PANTHER" id="PTHR47959">
    <property type="entry name" value="ATP-DEPENDENT RNA HELICASE RHLE-RELATED"/>
    <property type="match status" value="1"/>
</dbReference>
<dbReference type="GO" id="GO:0016787">
    <property type="term" value="F:hydrolase activity"/>
    <property type="evidence" value="ECO:0007669"/>
    <property type="project" value="UniProtKB-KW"/>
</dbReference>
<dbReference type="AlphaFoldDB" id="A0A392WCV2"/>
<evidence type="ECO:0000256" key="1">
    <source>
        <dbReference type="ARBA" id="ARBA00022741"/>
    </source>
</evidence>
<dbReference type="InterPro" id="IPR050079">
    <property type="entry name" value="DEAD_box_RNA_helicase"/>
</dbReference>
<accession>A0A392WCV2</accession>
<proteinExistence type="predicted"/>
<organism evidence="7 8">
    <name type="scientific">Trifolium medium</name>
    <dbReference type="NCBI Taxonomy" id="97028"/>
    <lineage>
        <taxon>Eukaryota</taxon>
        <taxon>Viridiplantae</taxon>
        <taxon>Streptophyta</taxon>
        <taxon>Embryophyta</taxon>
        <taxon>Tracheophyta</taxon>
        <taxon>Spermatophyta</taxon>
        <taxon>Magnoliopsida</taxon>
        <taxon>eudicotyledons</taxon>
        <taxon>Gunneridae</taxon>
        <taxon>Pentapetalae</taxon>
        <taxon>rosids</taxon>
        <taxon>fabids</taxon>
        <taxon>Fabales</taxon>
        <taxon>Fabaceae</taxon>
        <taxon>Papilionoideae</taxon>
        <taxon>50 kb inversion clade</taxon>
        <taxon>NPAAA clade</taxon>
        <taxon>Hologalegina</taxon>
        <taxon>IRL clade</taxon>
        <taxon>Trifolieae</taxon>
        <taxon>Trifolium</taxon>
    </lineage>
</organism>
<dbReference type="PANTHER" id="PTHR47959:SF24">
    <property type="entry name" value="ATP-DEPENDENT RNA HELICASE"/>
    <property type="match status" value="1"/>
</dbReference>
<keyword evidence="2" id="KW-0378">Hydrolase</keyword>
<keyword evidence="4" id="KW-0067">ATP-binding</keyword>
<dbReference type="Gene3D" id="3.40.50.300">
    <property type="entry name" value="P-loop containing nucleotide triphosphate hydrolases"/>
    <property type="match status" value="1"/>
</dbReference>
<feature type="non-terminal residue" evidence="7">
    <location>
        <position position="1"/>
    </location>
</feature>
<dbReference type="Pfam" id="PF00270">
    <property type="entry name" value="DEAD"/>
    <property type="match status" value="1"/>
</dbReference>
<comment type="caution">
    <text evidence="7">The sequence shown here is derived from an EMBL/GenBank/DDBJ whole genome shotgun (WGS) entry which is preliminary data.</text>
</comment>
<dbReference type="InterPro" id="IPR011545">
    <property type="entry name" value="DEAD/DEAH_box_helicase_dom"/>
</dbReference>
<protein>
    <submittedName>
        <fullName evidence="7">DEAD-box ATP-dependent RNA helicase 36-like</fullName>
    </submittedName>
</protein>